<evidence type="ECO:0000313" key="2">
    <source>
        <dbReference type="EMBL" id="PWN39070.1"/>
    </source>
</evidence>
<reference evidence="2 3" key="1">
    <citation type="journal article" date="2018" name="Mol. Biol. Evol.">
        <title>Broad Genomic Sampling Reveals a Smut Pathogenic Ancestry of the Fungal Clade Ustilaginomycotina.</title>
        <authorList>
            <person name="Kijpornyongpan T."/>
            <person name="Mondo S.J."/>
            <person name="Barry K."/>
            <person name="Sandor L."/>
            <person name="Lee J."/>
            <person name="Lipzen A."/>
            <person name="Pangilinan J."/>
            <person name="LaButti K."/>
            <person name="Hainaut M."/>
            <person name="Henrissat B."/>
            <person name="Grigoriev I.V."/>
            <person name="Spatafora J.W."/>
            <person name="Aime M.C."/>
        </authorList>
    </citation>
    <scope>NUCLEOTIDE SEQUENCE [LARGE SCALE GENOMIC DNA]</scope>
    <source>
        <strain evidence="2 3">MCA 4658</strain>
    </source>
</reference>
<dbReference type="EMBL" id="KZ819498">
    <property type="protein sequence ID" value="PWN39070.1"/>
    <property type="molecule type" value="Genomic_DNA"/>
</dbReference>
<evidence type="ECO:0000313" key="3">
    <source>
        <dbReference type="Proteomes" id="UP000245783"/>
    </source>
</evidence>
<dbReference type="InParanoid" id="A0A316VP23"/>
<protein>
    <submittedName>
        <fullName evidence="2">Uncharacterized protein</fullName>
    </submittedName>
</protein>
<dbReference type="Proteomes" id="UP000245783">
    <property type="component" value="Unassembled WGS sequence"/>
</dbReference>
<evidence type="ECO:0000256" key="1">
    <source>
        <dbReference type="SAM" id="MobiDB-lite"/>
    </source>
</evidence>
<accession>A0A316VP23</accession>
<gene>
    <name evidence="2" type="ORF">IE81DRAFT_326893</name>
</gene>
<dbReference type="RefSeq" id="XP_025366230.1">
    <property type="nucleotide sequence ID" value="XM_025514938.1"/>
</dbReference>
<sequence length="201" mass="21596">MPGNLAGIVWRIAAAVAEDRPFGILIEAIQVDKFSIASFSMLLLGGFITMVSDGAASDDHAKLTWCPLVRLGRLRCVAGQVDLSLEHADSDESVPHPFSPQSLRSSLTSHDPRCADCALEVARRSNAHPRAALPRTTPLRSSTPASCFDRCSSKVVKSVCIRLSPGMASGRAGADGTRSWLELSILPCNIKPLFFSAIRPR</sequence>
<organism evidence="2 3">
    <name type="scientific">Ceraceosorus guamensis</name>
    <dbReference type="NCBI Taxonomy" id="1522189"/>
    <lineage>
        <taxon>Eukaryota</taxon>
        <taxon>Fungi</taxon>
        <taxon>Dikarya</taxon>
        <taxon>Basidiomycota</taxon>
        <taxon>Ustilaginomycotina</taxon>
        <taxon>Exobasidiomycetes</taxon>
        <taxon>Ceraceosorales</taxon>
        <taxon>Ceraceosoraceae</taxon>
        <taxon>Ceraceosorus</taxon>
    </lineage>
</organism>
<keyword evidence="3" id="KW-1185">Reference proteome</keyword>
<dbReference type="GeneID" id="37036808"/>
<proteinExistence type="predicted"/>
<feature type="region of interest" description="Disordered" evidence="1">
    <location>
        <begin position="88"/>
        <end position="107"/>
    </location>
</feature>
<dbReference type="AlphaFoldDB" id="A0A316VP23"/>
<name>A0A316VP23_9BASI</name>